<evidence type="ECO:0000313" key="3">
    <source>
        <dbReference type="Proteomes" id="UP001476798"/>
    </source>
</evidence>
<sequence>SRSTAFMEMLVFSLFNYGSDRREAFLLLQLFTEALRYEIRQKVEQPQDVITGNPTIIKMLVNFYRHAQGQNALRESLGPALQDVLLDQTLSIRTDPLEVYKTWINQTETQTGHKRDALKTKFPAASESELYKVILYSQTIVSNLVYYRYMNPAIVAPDGFDVVDRSAGSTLQPEQRHVLGSIARMLQHAAANKHFHGDGYHVQALNQYITQTHSKFRRFLYSVCDVPEPEERFSVDKYSELLIVNRPVIYISVSELLNTHK</sequence>
<gene>
    <name evidence="2" type="ORF">GOODEAATRI_029161</name>
</gene>
<dbReference type="Proteomes" id="UP001476798">
    <property type="component" value="Unassembled WGS sequence"/>
</dbReference>
<organism evidence="2 3">
    <name type="scientific">Goodea atripinnis</name>
    <dbReference type="NCBI Taxonomy" id="208336"/>
    <lineage>
        <taxon>Eukaryota</taxon>
        <taxon>Metazoa</taxon>
        <taxon>Chordata</taxon>
        <taxon>Craniata</taxon>
        <taxon>Vertebrata</taxon>
        <taxon>Euteleostomi</taxon>
        <taxon>Actinopterygii</taxon>
        <taxon>Neopterygii</taxon>
        <taxon>Teleostei</taxon>
        <taxon>Neoteleostei</taxon>
        <taxon>Acanthomorphata</taxon>
        <taxon>Ovalentaria</taxon>
        <taxon>Atherinomorphae</taxon>
        <taxon>Cyprinodontiformes</taxon>
        <taxon>Goodeidae</taxon>
        <taxon>Goodea</taxon>
    </lineage>
</organism>
<keyword evidence="3" id="KW-1185">Reference proteome</keyword>
<dbReference type="EMBL" id="JAHRIO010074195">
    <property type="protein sequence ID" value="MEQ2183101.1"/>
    <property type="molecule type" value="Genomic_DNA"/>
</dbReference>
<protein>
    <recommendedName>
        <fullName evidence="1">Ras-GAP domain-containing protein</fullName>
    </recommendedName>
</protein>
<dbReference type="PROSITE" id="PS00509">
    <property type="entry name" value="RAS_GTPASE_ACTIV_1"/>
    <property type="match status" value="1"/>
</dbReference>
<dbReference type="PANTHER" id="PTHR14149">
    <property type="entry name" value="RAS GTPASE-ACTIVATING PROTEIN WITH IQ MOTIF"/>
    <property type="match status" value="1"/>
</dbReference>
<dbReference type="InterPro" id="IPR008936">
    <property type="entry name" value="Rho_GTPase_activation_prot"/>
</dbReference>
<dbReference type="SUPFAM" id="SSF48350">
    <property type="entry name" value="GTPase activation domain, GAP"/>
    <property type="match status" value="1"/>
</dbReference>
<dbReference type="SMART" id="SM00323">
    <property type="entry name" value="RasGAP"/>
    <property type="match status" value="1"/>
</dbReference>
<dbReference type="Pfam" id="PF00616">
    <property type="entry name" value="RasGAP"/>
    <property type="match status" value="1"/>
</dbReference>
<evidence type="ECO:0000313" key="2">
    <source>
        <dbReference type="EMBL" id="MEQ2183101.1"/>
    </source>
</evidence>
<name>A0ABV0PI16_9TELE</name>
<dbReference type="InterPro" id="IPR001936">
    <property type="entry name" value="RasGAP_dom"/>
</dbReference>
<comment type="caution">
    <text evidence="2">The sequence shown here is derived from an EMBL/GenBank/DDBJ whole genome shotgun (WGS) entry which is preliminary data.</text>
</comment>
<feature type="domain" description="Ras-GAP" evidence="1">
    <location>
        <begin position="26"/>
        <end position="191"/>
    </location>
</feature>
<feature type="non-terminal residue" evidence="2">
    <location>
        <position position="1"/>
    </location>
</feature>
<evidence type="ECO:0000259" key="1">
    <source>
        <dbReference type="PROSITE" id="PS50018"/>
    </source>
</evidence>
<reference evidence="2 3" key="1">
    <citation type="submission" date="2021-06" db="EMBL/GenBank/DDBJ databases">
        <authorList>
            <person name="Palmer J.M."/>
        </authorList>
    </citation>
    <scope>NUCLEOTIDE SEQUENCE [LARGE SCALE GENOMIC DNA]</scope>
    <source>
        <strain evidence="2 3">GA_2019</strain>
        <tissue evidence="2">Muscle</tissue>
    </source>
</reference>
<feature type="non-terminal residue" evidence="2">
    <location>
        <position position="261"/>
    </location>
</feature>
<dbReference type="InterPro" id="IPR023152">
    <property type="entry name" value="RasGAP_CS"/>
</dbReference>
<accession>A0ABV0PI16</accession>
<dbReference type="Gene3D" id="1.10.506.10">
    <property type="entry name" value="GTPase Activation - p120gap, domain 1"/>
    <property type="match status" value="2"/>
</dbReference>
<dbReference type="PROSITE" id="PS50018">
    <property type="entry name" value="RAS_GTPASE_ACTIV_2"/>
    <property type="match status" value="1"/>
</dbReference>
<proteinExistence type="predicted"/>
<dbReference type="PANTHER" id="PTHR14149:SF10">
    <property type="entry name" value="RAS GTPASE-ACTIVATING-LIKE PROTEIN IQGAP3"/>
    <property type="match status" value="1"/>
</dbReference>